<dbReference type="EMBL" id="JBHSBI010000003">
    <property type="protein sequence ID" value="MFC4007030.1"/>
    <property type="molecule type" value="Genomic_DNA"/>
</dbReference>
<organism evidence="7 8">
    <name type="scientific">Nonomuraea purpurea</name>
    <dbReference type="NCBI Taxonomy" id="1849276"/>
    <lineage>
        <taxon>Bacteria</taxon>
        <taxon>Bacillati</taxon>
        <taxon>Actinomycetota</taxon>
        <taxon>Actinomycetes</taxon>
        <taxon>Streptosporangiales</taxon>
        <taxon>Streptosporangiaceae</taxon>
        <taxon>Nonomuraea</taxon>
    </lineage>
</organism>
<comment type="caution">
    <text evidence="7">The sequence shown here is derived from an EMBL/GenBank/DDBJ whole genome shotgun (WGS) entry which is preliminary data.</text>
</comment>
<keyword evidence="2 6" id="KW-0812">Transmembrane</keyword>
<dbReference type="Gene3D" id="1.20.1250.20">
    <property type="entry name" value="MFS general substrate transporter like domains"/>
    <property type="match status" value="2"/>
</dbReference>
<dbReference type="InterPro" id="IPR051788">
    <property type="entry name" value="MFS_Transporter"/>
</dbReference>
<dbReference type="PANTHER" id="PTHR23514">
    <property type="entry name" value="BYPASS OF STOP CODON PROTEIN 6"/>
    <property type="match status" value="1"/>
</dbReference>
<dbReference type="SUPFAM" id="SSF103473">
    <property type="entry name" value="MFS general substrate transporter"/>
    <property type="match status" value="1"/>
</dbReference>
<dbReference type="Proteomes" id="UP001595851">
    <property type="component" value="Unassembled WGS sequence"/>
</dbReference>
<dbReference type="InterPro" id="IPR011701">
    <property type="entry name" value="MFS"/>
</dbReference>
<evidence type="ECO:0000313" key="8">
    <source>
        <dbReference type="Proteomes" id="UP001595851"/>
    </source>
</evidence>
<proteinExistence type="predicted"/>
<feature type="transmembrane region" description="Helical" evidence="6">
    <location>
        <begin position="278"/>
        <end position="296"/>
    </location>
</feature>
<accession>A0ABV8G1D5</accession>
<dbReference type="RefSeq" id="WP_379527173.1">
    <property type="nucleotide sequence ID" value="NZ_JBHSBI010000003.1"/>
</dbReference>
<feature type="region of interest" description="Disordered" evidence="5">
    <location>
        <begin position="1"/>
        <end position="75"/>
    </location>
</feature>
<keyword evidence="8" id="KW-1185">Reference proteome</keyword>
<evidence type="ECO:0000256" key="4">
    <source>
        <dbReference type="ARBA" id="ARBA00023136"/>
    </source>
</evidence>
<feature type="transmembrane region" description="Helical" evidence="6">
    <location>
        <begin position="119"/>
        <end position="137"/>
    </location>
</feature>
<dbReference type="CDD" id="cd17393">
    <property type="entry name" value="MFS_MosC_like"/>
    <property type="match status" value="1"/>
</dbReference>
<feature type="transmembrane region" description="Helical" evidence="6">
    <location>
        <begin position="429"/>
        <end position="450"/>
    </location>
</feature>
<feature type="transmembrane region" description="Helical" evidence="6">
    <location>
        <begin position="402"/>
        <end position="423"/>
    </location>
</feature>
<keyword evidence="4 6" id="KW-0472">Membrane</keyword>
<feature type="transmembrane region" description="Helical" evidence="6">
    <location>
        <begin position="239"/>
        <end position="257"/>
    </location>
</feature>
<feature type="transmembrane region" description="Helical" evidence="6">
    <location>
        <begin position="344"/>
        <end position="363"/>
    </location>
</feature>
<evidence type="ECO:0000256" key="1">
    <source>
        <dbReference type="ARBA" id="ARBA00004141"/>
    </source>
</evidence>
<feature type="transmembrane region" description="Helical" evidence="6">
    <location>
        <begin position="308"/>
        <end position="332"/>
    </location>
</feature>
<evidence type="ECO:0000256" key="2">
    <source>
        <dbReference type="ARBA" id="ARBA00022692"/>
    </source>
</evidence>
<evidence type="ECO:0000313" key="7">
    <source>
        <dbReference type="EMBL" id="MFC4007030.1"/>
    </source>
</evidence>
<feature type="transmembrane region" description="Helical" evidence="6">
    <location>
        <begin position="369"/>
        <end position="390"/>
    </location>
</feature>
<dbReference type="Pfam" id="PF07690">
    <property type="entry name" value="MFS_1"/>
    <property type="match status" value="1"/>
</dbReference>
<evidence type="ECO:0000256" key="3">
    <source>
        <dbReference type="ARBA" id="ARBA00022989"/>
    </source>
</evidence>
<feature type="compositionally biased region" description="Basic and acidic residues" evidence="5">
    <location>
        <begin position="1"/>
        <end position="15"/>
    </location>
</feature>
<sequence>MRTGDPDPAHEHPTAEPDPTYGHASAESGPAHEHPTAEPSPAYGHPTAQPRPAHERPAPESGPVTVGFRASGQGAGKPRLIRERTAVYLLFFLAGAAIGTWTARIPAIKERLALGDGQLSLALLAIAAGAMIGMTAVGRLVDRHGSSRVMIPAALLQGVVLIPPAHAPDLVTLAGTLLVFGVVHGVLDVAMNANAVEVERAHGRPVMSSFHAVYSVGGFAGATAGGLFAHAALAPSVTFLSVGTVIAALAVWAARWAMRSAPDGGPVAAGPAGRPRGIVFLGVLAFCCLVGEGAAADWSSVYLREDLAASLGFAAAGYAAFSVMMTAGRLAGDRLATRFGPVPLVRCCGLLAAVGLGLALLGGHPVAGVAGFACFGAGLSCIVPQVFSAAGHRDPAFAGRALARVASIGYMGFLSGPVVIGGVAELVGLPLALAVPAVLAAFVALTATALRVRTPTA</sequence>
<keyword evidence="3 6" id="KW-1133">Transmembrane helix</keyword>
<feature type="transmembrane region" description="Helical" evidence="6">
    <location>
        <begin position="212"/>
        <end position="233"/>
    </location>
</feature>
<dbReference type="InterPro" id="IPR036259">
    <property type="entry name" value="MFS_trans_sf"/>
</dbReference>
<protein>
    <submittedName>
        <fullName evidence="7">MFS transporter</fullName>
    </submittedName>
</protein>
<reference evidence="8" key="1">
    <citation type="journal article" date="2019" name="Int. J. Syst. Evol. Microbiol.">
        <title>The Global Catalogue of Microorganisms (GCM) 10K type strain sequencing project: providing services to taxonomists for standard genome sequencing and annotation.</title>
        <authorList>
            <consortium name="The Broad Institute Genomics Platform"/>
            <consortium name="The Broad Institute Genome Sequencing Center for Infectious Disease"/>
            <person name="Wu L."/>
            <person name="Ma J."/>
        </authorList>
    </citation>
    <scope>NUCLEOTIDE SEQUENCE [LARGE SCALE GENOMIC DNA]</scope>
    <source>
        <strain evidence="8">TBRC 1276</strain>
    </source>
</reference>
<evidence type="ECO:0000256" key="5">
    <source>
        <dbReference type="SAM" id="MobiDB-lite"/>
    </source>
</evidence>
<dbReference type="PANTHER" id="PTHR23514:SF13">
    <property type="entry name" value="INNER MEMBRANE PROTEIN YBJJ"/>
    <property type="match status" value="1"/>
</dbReference>
<gene>
    <name evidence="7" type="ORF">ACFOY2_07355</name>
</gene>
<comment type="subcellular location">
    <subcellularLocation>
        <location evidence="1">Membrane</location>
        <topology evidence="1">Multi-pass membrane protein</topology>
    </subcellularLocation>
</comment>
<evidence type="ECO:0000256" key="6">
    <source>
        <dbReference type="SAM" id="Phobius"/>
    </source>
</evidence>
<feature type="transmembrane region" description="Helical" evidence="6">
    <location>
        <begin position="86"/>
        <end position="107"/>
    </location>
</feature>
<name>A0ABV8G1D5_9ACTN</name>